<proteinExistence type="predicted"/>
<evidence type="ECO:0000256" key="5">
    <source>
        <dbReference type="ARBA" id="ARBA00023136"/>
    </source>
</evidence>
<evidence type="ECO:0000256" key="4">
    <source>
        <dbReference type="ARBA" id="ARBA00022989"/>
    </source>
</evidence>
<organism evidence="8 9">
    <name type="scientific">Longimycelium tulufanense</name>
    <dbReference type="NCBI Taxonomy" id="907463"/>
    <lineage>
        <taxon>Bacteria</taxon>
        <taxon>Bacillati</taxon>
        <taxon>Actinomycetota</taxon>
        <taxon>Actinomycetes</taxon>
        <taxon>Pseudonocardiales</taxon>
        <taxon>Pseudonocardiaceae</taxon>
        <taxon>Longimycelium</taxon>
    </lineage>
</organism>
<dbReference type="RefSeq" id="WP_189057644.1">
    <property type="nucleotide sequence ID" value="NZ_BMMK01000011.1"/>
</dbReference>
<sequence>MGPRPNDDGRNGTAPRDHPVPRGPLRLLTRTLSRAWDHNIFSESAEAAFWTTLSLPPLLLGLLGSLGFVGDWFGPDLVHAVQSKILGFTRTVFTPDVVDRIIAPTVSDILTQGRGEVVSVGFVLSLWAGSSAMASFVDAITVAYGQYDVRNVVWQRIVALLMYLVSLVAAVLVLPLIALGPDLLPKVFPTTWQQTVAGLVDKFYYPATGVLLVLALTTLYKIALPRKLPWHRGMPGALLAMVVFLLTSSGLRLYLIWVTGTGYTYGALATPIAFLLFAFFIGFAIVLGAHFNNTIQEMWPARMTRRERRRWRRLEMERAAERLRRERDEPPGRPTQNPVHGPEEATSPADTHDTKPIPRDSAPPGKHVD</sequence>
<feature type="region of interest" description="Disordered" evidence="6">
    <location>
        <begin position="321"/>
        <end position="369"/>
    </location>
</feature>
<dbReference type="Proteomes" id="UP000637578">
    <property type="component" value="Unassembled WGS sequence"/>
</dbReference>
<keyword evidence="4 7" id="KW-1133">Transmembrane helix</keyword>
<dbReference type="PANTHER" id="PTHR30213">
    <property type="entry name" value="INNER MEMBRANE PROTEIN YHJD"/>
    <property type="match status" value="1"/>
</dbReference>
<dbReference type="InterPro" id="IPR017039">
    <property type="entry name" value="Virul_fac_BrkB"/>
</dbReference>
<dbReference type="AlphaFoldDB" id="A0A8J3C8A8"/>
<dbReference type="PANTHER" id="PTHR30213:SF0">
    <property type="entry name" value="UPF0761 MEMBRANE PROTEIN YIHY"/>
    <property type="match status" value="1"/>
</dbReference>
<accession>A0A8J3C8A8</accession>
<keyword evidence="9" id="KW-1185">Reference proteome</keyword>
<evidence type="ECO:0000256" key="2">
    <source>
        <dbReference type="ARBA" id="ARBA00022475"/>
    </source>
</evidence>
<name>A0A8J3C8A8_9PSEU</name>
<evidence type="ECO:0000313" key="9">
    <source>
        <dbReference type="Proteomes" id="UP000637578"/>
    </source>
</evidence>
<evidence type="ECO:0000256" key="6">
    <source>
        <dbReference type="SAM" id="MobiDB-lite"/>
    </source>
</evidence>
<dbReference type="GO" id="GO:0005886">
    <property type="term" value="C:plasma membrane"/>
    <property type="evidence" value="ECO:0007669"/>
    <property type="project" value="UniProtKB-SubCell"/>
</dbReference>
<evidence type="ECO:0000256" key="1">
    <source>
        <dbReference type="ARBA" id="ARBA00004651"/>
    </source>
</evidence>
<keyword evidence="5 7" id="KW-0472">Membrane</keyword>
<evidence type="ECO:0000313" key="8">
    <source>
        <dbReference type="EMBL" id="GGM54889.1"/>
    </source>
</evidence>
<feature type="compositionally biased region" description="Basic and acidic residues" evidence="6">
    <location>
        <begin position="321"/>
        <end position="331"/>
    </location>
</feature>
<evidence type="ECO:0000256" key="7">
    <source>
        <dbReference type="SAM" id="Phobius"/>
    </source>
</evidence>
<comment type="subcellular location">
    <subcellularLocation>
        <location evidence="1">Cell membrane</location>
        <topology evidence="1">Multi-pass membrane protein</topology>
    </subcellularLocation>
</comment>
<feature type="transmembrane region" description="Helical" evidence="7">
    <location>
        <begin position="203"/>
        <end position="224"/>
    </location>
</feature>
<dbReference type="EMBL" id="BMMK01000011">
    <property type="protein sequence ID" value="GGM54889.1"/>
    <property type="molecule type" value="Genomic_DNA"/>
</dbReference>
<protein>
    <submittedName>
        <fullName evidence="8">Uncharacterized protein</fullName>
    </submittedName>
</protein>
<evidence type="ECO:0000256" key="3">
    <source>
        <dbReference type="ARBA" id="ARBA00022692"/>
    </source>
</evidence>
<feature type="transmembrane region" description="Helical" evidence="7">
    <location>
        <begin position="47"/>
        <end position="69"/>
    </location>
</feature>
<feature type="transmembrane region" description="Helical" evidence="7">
    <location>
        <begin position="263"/>
        <end position="289"/>
    </location>
</feature>
<feature type="region of interest" description="Disordered" evidence="6">
    <location>
        <begin position="1"/>
        <end position="22"/>
    </location>
</feature>
<keyword evidence="2" id="KW-1003">Cell membrane</keyword>
<feature type="transmembrane region" description="Helical" evidence="7">
    <location>
        <begin position="157"/>
        <end position="179"/>
    </location>
</feature>
<dbReference type="Pfam" id="PF03631">
    <property type="entry name" value="Virul_fac_BrkB"/>
    <property type="match status" value="1"/>
</dbReference>
<comment type="caution">
    <text evidence="8">The sequence shown here is derived from an EMBL/GenBank/DDBJ whole genome shotgun (WGS) entry which is preliminary data.</text>
</comment>
<feature type="compositionally biased region" description="Basic and acidic residues" evidence="6">
    <location>
        <begin position="1"/>
        <end position="20"/>
    </location>
</feature>
<reference evidence="8" key="2">
    <citation type="submission" date="2020-09" db="EMBL/GenBank/DDBJ databases">
        <authorList>
            <person name="Sun Q."/>
            <person name="Zhou Y."/>
        </authorList>
    </citation>
    <scope>NUCLEOTIDE SEQUENCE</scope>
    <source>
        <strain evidence="8">CGMCC 4.5737</strain>
    </source>
</reference>
<feature type="transmembrane region" description="Helical" evidence="7">
    <location>
        <begin position="124"/>
        <end position="145"/>
    </location>
</feature>
<keyword evidence="3 7" id="KW-0812">Transmembrane</keyword>
<feature type="transmembrane region" description="Helical" evidence="7">
    <location>
        <begin position="236"/>
        <end position="257"/>
    </location>
</feature>
<gene>
    <name evidence="8" type="ORF">GCM10012275_27490</name>
</gene>
<reference evidence="8" key="1">
    <citation type="journal article" date="2014" name="Int. J. Syst. Evol. Microbiol.">
        <title>Complete genome sequence of Corynebacterium casei LMG S-19264T (=DSM 44701T), isolated from a smear-ripened cheese.</title>
        <authorList>
            <consortium name="US DOE Joint Genome Institute (JGI-PGF)"/>
            <person name="Walter F."/>
            <person name="Albersmeier A."/>
            <person name="Kalinowski J."/>
            <person name="Ruckert C."/>
        </authorList>
    </citation>
    <scope>NUCLEOTIDE SEQUENCE</scope>
    <source>
        <strain evidence="8">CGMCC 4.5737</strain>
    </source>
</reference>